<comment type="domain">
    <text evidence="6">A pair of annexin repeats may form one binding site for calcium and phospholipid.</text>
</comment>
<dbReference type="SMART" id="SM00335">
    <property type="entry name" value="ANX"/>
    <property type="match status" value="4"/>
</dbReference>
<sequence length="317" mass="35562">MAAKSVQTVLSSPRDDAIQLYRAFKGFGGNTAAVVNILAHRNASQRALIQREYRAMYSEDLNEKLSSELSGDVKRAVLLWMYDPAARDAYIVYQALGGSEGFTDLTAVTEVICSRTPSQLQHLRQLYYAMFSIELEPTIELQASGDHQKLLLAYLITPRNEGVVRSMVEHDAKALYEAGENKLGTDEKTFIRIFSERSRAHLAAVSATYHNIYDRKLEKAIENETSGNFGYGLLTILQCAENPGIYFAKVLRKAMKGLGTDESTLTRVIVTRAEIDMQYIKAEYHKNYGKPLNVAVYSETSSHYRAFLLALLGLTHR</sequence>
<dbReference type="GO" id="GO:0005737">
    <property type="term" value="C:cytoplasm"/>
    <property type="evidence" value="ECO:0007669"/>
    <property type="project" value="TreeGrafter"/>
</dbReference>
<dbReference type="Proteomes" id="UP000077755">
    <property type="component" value="Chromosome 7"/>
</dbReference>
<dbReference type="Pfam" id="PF00191">
    <property type="entry name" value="Annexin"/>
    <property type="match status" value="4"/>
</dbReference>
<evidence type="ECO:0000256" key="3">
    <source>
        <dbReference type="ARBA" id="ARBA00022837"/>
    </source>
</evidence>
<dbReference type="PROSITE" id="PS51897">
    <property type="entry name" value="ANNEXIN_2"/>
    <property type="match status" value="4"/>
</dbReference>
<dbReference type="InterPro" id="IPR001464">
    <property type="entry name" value="Annexin"/>
</dbReference>
<reference evidence="7" key="1">
    <citation type="journal article" date="2016" name="Nat. Genet.">
        <title>A high-quality carrot genome assembly provides new insights into carotenoid accumulation and asterid genome evolution.</title>
        <authorList>
            <person name="Iorizzo M."/>
            <person name="Ellison S."/>
            <person name="Senalik D."/>
            <person name="Zeng P."/>
            <person name="Satapoomin P."/>
            <person name="Huang J."/>
            <person name="Bowman M."/>
            <person name="Iovene M."/>
            <person name="Sanseverino W."/>
            <person name="Cavagnaro P."/>
            <person name="Yildiz M."/>
            <person name="Macko-Podgorni A."/>
            <person name="Moranska E."/>
            <person name="Grzebelus E."/>
            <person name="Grzebelus D."/>
            <person name="Ashrafi H."/>
            <person name="Zheng Z."/>
            <person name="Cheng S."/>
            <person name="Spooner D."/>
            <person name="Van Deynze A."/>
            <person name="Simon P."/>
        </authorList>
    </citation>
    <scope>NUCLEOTIDE SEQUENCE</scope>
    <source>
        <tissue evidence="7">Leaf</tissue>
    </source>
</reference>
<dbReference type="GO" id="GO:0009414">
    <property type="term" value="P:response to water deprivation"/>
    <property type="evidence" value="ECO:0007669"/>
    <property type="project" value="TreeGrafter"/>
</dbReference>
<comment type="similarity">
    <text evidence="1 6">Belongs to the annexin family.</text>
</comment>
<dbReference type="AlphaFoldDB" id="A0A161WQ16"/>
<gene>
    <name evidence="7" type="ORF">DCAR_0727006</name>
</gene>
<dbReference type="InterPro" id="IPR018252">
    <property type="entry name" value="Annexin_repeat_CS"/>
</dbReference>
<evidence type="ECO:0000313" key="8">
    <source>
        <dbReference type="Proteomes" id="UP000077755"/>
    </source>
</evidence>
<keyword evidence="5 6" id="KW-0111">Calcium/phospholipid-binding</keyword>
<dbReference type="GO" id="GO:0009409">
    <property type="term" value="P:response to cold"/>
    <property type="evidence" value="ECO:0007669"/>
    <property type="project" value="TreeGrafter"/>
</dbReference>
<dbReference type="OMA" id="ADIRNMF"/>
<dbReference type="Gene3D" id="1.10.220.10">
    <property type="entry name" value="Annexin"/>
    <property type="match status" value="4"/>
</dbReference>
<dbReference type="GO" id="GO:0001786">
    <property type="term" value="F:phosphatidylserine binding"/>
    <property type="evidence" value="ECO:0007669"/>
    <property type="project" value="TreeGrafter"/>
</dbReference>
<dbReference type="PROSITE" id="PS00223">
    <property type="entry name" value="ANNEXIN_1"/>
    <property type="match status" value="1"/>
</dbReference>
<dbReference type="SUPFAM" id="SSF47874">
    <property type="entry name" value="Annexin"/>
    <property type="match status" value="1"/>
</dbReference>
<dbReference type="PANTHER" id="PTHR10502:SF102">
    <property type="entry name" value="ANNEXIN B11"/>
    <property type="match status" value="1"/>
</dbReference>
<dbReference type="InterPro" id="IPR037104">
    <property type="entry name" value="Annexin_sf"/>
</dbReference>
<dbReference type="GO" id="GO:0009651">
    <property type="term" value="P:response to salt stress"/>
    <property type="evidence" value="ECO:0007669"/>
    <property type="project" value="TreeGrafter"/>
</dbReference>
<dbReference type="GO" id="GO:0005509">
    <property type="term" value="F:calcium ion binding"/>
    <property type="evidence" value="ECO:0007669"/>
    <property type="project" value="InterPro"/>
</dbReference>
<keyword evidence="4 6" id="KW-0041">Annexin</keyword>
<dbReference type="PANTHER" id="PTHR10502">
    <property type="entry name" value="ANNEXIN"/>
    <property type="match status" value="1"/>
</dbReference>
<evidence type="ECO:0000256" key="6">
    <source>
        <dbReference type="RuleBase" id="RU003540"/>
    </source>
</evidence>
<evidence type="ECO:0000256" key="2">
    <source>
        <dbReference type="ARBA" id="ARBA00022737"/>
    </source>
</evidence>
<accession>A0A161WQ16</accession>
<keyword evidence="8" id="KW-1185">Reference proteome</keyword>
<dbReference type="GO" id="GO:0005886">
    <property type="term" value="C:plasma membrane"/>
    <property type="evidence" value="ECO:0007669"/>
    <property type="project" value="TreeGrafter"/>
</dbReference>
<keyword evidence="2 6" id="KW-0677">Repeat</keyword>
<name>A0A161WQ16_DAUCS</name>
<reference evidence="7" key="2">
    <citation type="submission" date="2022-03" db="EMBL/GenBank/DDBJ databases">
        <title>Draft title - Genomic analysis of global carrot germplasm unveils the trajectory of domestication and the origin of high carotenoid orange carrot.</title>
        <authorList>
            <person name="Iorizzo M."/>
            <person name="Ellison S."/>
            <person name="Senalik D."/>
            <person name="Macko-Podgorni A."/>
            <person name="Grzebelus D."/>
            <person name="Bostan H."/>
            <person name="Rolling W."/>
            <person name="Curaba J."/>
            <person name="Simon P."/>
        </authorList>
    </citation>
    <scope>NUCLEOTIDE SEQUENCE</scope>
    <source>
        <tissue evidence="7">Leaf</tissue>
    </source>
</reference>
<keyword evidence="3 6" id="KW-0106">Calcium</keyword>
<dbReference type="InterPro" id="IPR018502">
    <property type="entry name" value="Annexin_repeat"/>
</dbReference>
<dbReference type="Gramene" id="KZM86407">
    <property type="protein sequence ID" value="KZM86407"/>
    <property type="gene ID" value="DCAR_023541"/>
</dbReference>
<evidence type="ECO:0000256" key="4">
    <source>
        <dbReference type="ARBA" id="ARBA00023216"/>
    </source>
</evidence>
<dbReference type="OrthoDB" id="37886at2759"/>
<dbReference type="PRINTS" id="PR00196">
    <property type="entry name" value="ANNEXIN"/>
</dbReference>
<organism evidence="7 8">
    <name type="scientific">Daucus carota subsp. sativus</name>
    <name type="common">Carrot</name>
    <dbReference type="NCBI Taxonomy" id="79200"/>
    <lineage>
        <taxon>Eukaryota</taxon>
        <taxon>Viridiplantae</taxon>
        <taxon>Streptophyta</taxon>
        <taxon>Embryophyta</taxon>
        <taxon>Tracheophyta</taxon>
        <taxon>Spermatophyta</taxon>
        <taxon>Magnoliopsida</taxon>
        <taxon>eudicotyledons</taxon>
        <taxon>Gunneridae</taxon>
        <taxon>Pentapetalae</taxon>
        <taxon>asterids</taxon>
        <taxon>campanulids</taxon>
        <taxon>Apiales</taxon>
        <taxon>Apiaceae</taxon>
        <taxon>Apioideae</taxon>
        <taxon>Scandiceae</taxon>
        <taxon>Daucinae</taxon>
        <taxon>Daucus</taxon>
        <taxon>Daucus sect. Daucus</taxon>
    </lineage>
</organism>
<dbReference type="FunFam" id="1.10.220.10:FF:000002">
    <property type="entry name" value="Annexin"/>
    <property type="match status" value="1"/>
</dbReference>
<protein>
    <recommendedName>
        <fullName evidence="6">Annexin</fullName>
    </recommendedName>
</protein>
<evidence type="ECO:0000313" key="7">
    <source>
        <dbReference type="EMBL" id="WOH07574.1"/>
    </source>
</evidence>
<evidence type="ECO:0000256" key="5">
    <source>
        <dbReference type="ARBA" id="ARBA00023302"/>
    </source>
</evidence>
<dbReference type="GO" id="GO:0005544">
    <property type="term" value="F:calcium-dependent phospholipid binding"/>
    <property type="evidence" value="ECO:0007669"/>
    <property type="project" value="UniProtKB-KW"/>
</dbReference>
<dbReference type="FunFam" id="1.10.220.10:FF:000001">
    <property type="entry name" value="Annexin"/>
    <property type="match status" value="1"/>
</dbReference>
<evidence type="ECO:0000256" key="1">
    <source>
        <dbReference type="ARBA" id="ARBA00007831"/>
    </source>
</evidence>
<dbReference type="EMBL" id="CP093349">
    <property type="protein sequence ID" value="WOH07574.1"/>
    <property type="molecule type" value="Genomic_DNA"/>
</dbReference>
<dbReference type="KEGG" id="dcr:108193891"/>
<proteinExistence type="inferred from homology"/>
<dbReference type="GO" id="GO:0009408">
    <property type="term" value="P:response to heat"/>
    <property type="evidence" value="ECO:0007669"/>
    <property type="project" value="TreeGrafter"/>
</dbReference>